<dbReference type="Proteomes" id="UP001432059">
    <property type="component" value="Chromosome"/>
</dbReference>
<keyword evidence="2" id="KW-1185">Reference proteome</keyword>
<name>A0AAU0F1Y9_9FLAO</name>
<reference evidence="1" key="1">
    <citation type="submission" date="2023-10" db="EMBL/GenBank/DDBJ databases">
        <title>Characterization and whole genome sequencing of a novel strain of Bergeyella porcorum QD2021 isolated from pig.</title>
        <authorList>
            <person name="Liu G."/>
            <person name="Chen C."/>
            <person name="Han X."/>
        </authorList>
    </citation>
    <scope>NUCLEOTIDE SEQUENCE</scope>
    <source>
        <strain evidence="1">QD2021</strain>
    </source>
</reference>
<evidence type="ECO:0008006" key="3">
    <source>
        <dbReference type="Google" id="ProtNLM"/>
    </source>
</evidence>
<evidence type="ECO:0000313" key="1">
    <source>
        <dbReference type="EMBL" id="WOC52764.1"/>
    </source>
</evidence>
<sequence length="248" mass="28192">MKNKVLLVVLSLFFSGIKAQRVNDIKEGEVEYSVFFGTKNNQKLKEKVSDSLKVSGVGVSQVVENMISSNKGARQVVKFSNDRSLSIPEVKPDAKTKKQFNITQIVLEKRGVYYADLSKNVVYNEKTYNDQDIVIKYNISDLKWNITDETAVINGYKVTKATAKYKLEKDKGKQIMRDVVAWFSEDMPIKVAPMHFYGLPGLVVKLETKGISYLLSSVKGKKVNVDYKINTKKMISEDKYMDMTNEID</sequence>
<dbReference type="KEGG" id="bpor:BPO_2117"/>
<evidence type="ECO:0000313" key="2">
    <source>
        <dbReference type="Proteomes" id="UP001432059"/>
    </source>
</evidence>
<proteinExistence type="predicted"/>
<dbReference type="AlphaFoldDB" id="A0AAU0F1Y9"/>
<dbReference type="EMBL" id="CP136426">
    <property type="protein sequence ID" value="WOC52764.1"/>
    <property type="molecule type" value="Genomic_DNA"/>
</dbReference>
<protein>
    <recommendedName>
        <fullName evidence="3">GLPGLI family protein</fullName>
    </recommendedName>
</protein>
<dbReference type="RefSeq" id="WP_327984109.1">
    <property type="nucleotide sequence ID" value="NZ_CP136426.1"/>
</dbReference>
<accession>A0AAU0F1Y9</accession>
<gene>
    <name evidence="1" type="ORF">BPO_2117</name>
</gene>
<organism evidence="1 2">
    <name type="scientific">Bergeyella porcorum</name>
    <dbReference type="NCBI Taxonomy" id="1735111"/>
    <lineage>
        <taxon>Bacteria</taxon>
        <taxon>Pseudomonadati</taxon>
        <taxon>Bacteroidota</taxon>
        <taxon>Flavobacteriia</taxon>
        <taxon>Flavobacteriales</taxon>
        <taxon>Weeksellaceae</taxon>
        <taxon>Bergeyella</taxon>
    </lineage>
</organism>
<dbReference type="NCBIfam" id="TIGR01200">
    <property type="entry name" value="GLPGLI"/>
    <property type="match status" value="1"/>
</dbReference>
<dbReference type="InterPro" id="IPR005901">
    <property type="entry name" value="GLPGLI"/>
</dbReference>
<dbReference type="Pfam" id="PF09697">
    <property type="entry name" value="Porph_ging"/>
    <property type="match status" value="1"/>
</dbReference>